<name>A0A177Y085_9VIBR</name>
<reference evidence="2 3" key="1">
    <citation type="journal article" date="2016" name="Syst. Appl. Microbiol.">
        <title>Vibrio bivalvicida sp. nov., a novel larval pathogen for bivalve molluscs reared in a hatchery.</title>
        <authorList>
            <person name="Dubert J."/>
            <person name="Romalde J.L."/>
            <person name="Prado S."/>
            <person name="Barja J.L."/>
        </authorList>
    </citation>
    <scope>NUCLEOTIDE SEQUENCE [LARGE SCALE GENOMIC DNA]</scope>
    <source>
        <strain evidence="2 3">605</strain>
    </source>
</reference>
<feature type="transmembrane region" description="Helical" evidence="1">
    <location>
        <begin position="153"/>
        <end position="183"/>
    </location>
</feature>
<dbReference type="AlphaFoldDB" id="A0A177Y085"/>
<protein>
    <recommendedName>
        <fullName evidence="4">Glycosyltransferase RgtA/B/C/D-like domain-containing protein</fullName>
    </recommendedName>
</protein>
<feature type="transmembrane region" description="Helical" evidence="1">
    <location>
        <begin position="245"/>
        <end position="268"/>
    </location>
</feature>
<proteinExistence type="predicted"/>
<organism evidence="2 3">
    <name type="scientific">Vibrio bivalvicida</name>
    <dbReference type="NCBI Taxonomy" id="1276888"/>
    <lineage>
        <taxon>Bacteria</taxon>
        <taxon>Pseudomonadati</taxon>
        <taxon>Pseudomonadota</taxon>
        <taxon>Gammaproteobacteria</taxon>
        <taxon>Vibrionales</taxon>
        <taxon>Vibrionaceae</taxon>
        <taxon>Vibrio</taxon>
        <taxon>Vibrio oreintalis group</taxon>
    </lineage>
</organism>
<gene>
    <name evidence="2" type="ORF">APB76_10345</name>
</gene>
<comment type="caution">
    <text evidence="2">The sequence shown here is derived from an EMBL/GenBank/DDBJ whole genome shotgun (WGS) entry which is preliminary data.</text>
</comment>
<accession>A0A177Y085</accession>
<feature type="transmembrane region" description="Helical" evidence="1">
    <location>
        <begin position="78"/>
        <end position="101"/>
    </location>
</feature>
<dbReference type="EMBL" id="LLEI02000028">
    <property type="protein sequence ID" value="OAJ94269.1"/>
    <property type="molecule type" value="Genomic_DNA"/>
</dbReference>
<evidence type="ECO:0000256" key="1">
    <source>
        <dbReference type="SAM" id="Phobius"/>
    </source>
</evidence>
<feature type="transmembrane region" description="Helical" evidence="1">
    <location>
        <begin position="280"/>
        <end position="308"/>
    </location>
</feature>
<dbReference type="Proteomes" id="UP000078406">
    <property type="component" value="Unassembled WGS sequence"/>
</dbReference>
<feature type="transmembrane region" description="Helical" evidence="1">
    <location>
        <begin position="190"/>
        <end position="211"/>
    </location>
</feature>
<evidence type="ECO:0008006" key="4">
    <source>
        <dbReference type="Google" id="ProtNLM"/>
    </source>
</evidence>
<feature type="transmembrane region" description="Helical" evidence="1">
    <location>
        <begin position="113"/>
        <end position="141"/>
    </location>
</feature>
<sequence>MKLNKDNFLISFLSFFFLTLLVASGTKSFYLWEQVTYLWGDSTLRWSELLTHPHGPRYALVYPIFATSKLLCIDYDFLFSYFVPVIIACVISLNISSVRVFMARRLKYSELLAIAIVYIALALMMNGRIIFALLGSSLFLYNFTSKSKSHVTLIILAVSLFLCSVSSGTLSIVIAWLIIYVFINKNTSSIYFYLKFVFLAMFFAFFGDYLVRITNKNLDFYGGGIDGAINMLSHGAGKLFFINHYVSILIILTVLSIAVIFFSTIMLLKEVKISRTIIIYYTLLIIGLSGGMFGLSTLSVSIPLVVLLGTYHYNNLHFSIVSETSAPPS</sequence>
<evidence type="ECO:0000313" key="3">
    <source>
        <dbReference type="Proteomes" id="UP000078406"/>
    </source>
</evidence>
<keyword evidence="1" id="KW-0472">Membrane</keyword>
<keyword evidence="1" id="KW-1133">Transmembrane helix</keyword>
<keyword evidence="1" id="KW-0812">Transmembrane</keyword>
<evidence type="ECO:0000313" key="2">
    <source>
        <dbReference type="EMBL" id="OAJ94269.1"/>
    </source>
</evidence>